<dbReference type="EMBL" id="FMVJ01000002">
    <property type="protein sequence ID" value="SCX97936.1"/>
    <property type="molecule type" value="Genomic_DNA"/>
</dbReference>
<proteinExistence type="inferred from homology"/>
<dbReference type="STRING" id="549386.SAMN02927923_00464"/>
<evidence type="ECO:0000256" key="2">
    <source>
        <dbReference type="ARBA" id="ARBA00022670"/>
    </source>
</evidence>
<dbReference type="InterPro" id="IPR029058">
    <property type="entry name" value="AB_hydrolase_fold"/>
</dbReference>
<organism evidence="7 8">
    <name type="scientific">Microvirga guangxiensis</name>
    <dbReference type="NCBI Taxonomy" id="549386"/>
    <lineage>
        <taxon>Bacteria</taxon>
        <taxon>Pseudomonadati</taxon>
        <taxon>Pseudomonadota</taxon>
        <taxon>Alphaproteobacteria</taxon>
        <taxon>Hyphomicrobiales</taxon>
        <taxon>Methylobacteriaceae</taxon>
        <taxon>Microvirga</taxon>
    </lineage>
</organism>
<dbReference type="GO" id="GO:0006508">
    <property type="term" value="P:proteolysis"/>
    <property type="evidence" value="ECO:0007669"/>
    <property type="project" value="UniProtKB-KW"/>
</dbReference>
<evidence type="ECO:0000313" key="7">
    <source>
        <dbReference type="EMBL" id="SCX97936.1"/>
    </source>
</evidence>
<dbReference type="Proteomes" id="UP000199569">
    <property type="component" value="Unassembled WGS sequence"/>
</dbReference>
<dbReference type="PANTHER" id="PTHR11757">
    <property type="entry name" value="PROTEASE FAMILY S9A OLIGOPEPTIDASE"/>
    <property type="match status" value="1"/>
</dbReference>
<evidence type="ECO:0000256" key="3">
    <source>
        <dbReference type="ARBA" id="ARBA00022801"/>
    </source>
</evidence>
<evidence type="ECO:0000259" key="5">
    <source>
        <dbReference type="Pfam" id="PF00326"/>
    </source>
</evidence>
<sequence length="724" mass="80238">MGNPSYVCIIIPAQAPDPDSFMKIERLPSRPLPAAPVTPAKPYSFEVHGRTIRDDYAWLKDENWKQVLKDPAALDSSIRACLEQENAYASAAFAGTEDFQAKLVAEMRGRIKEDDSSVPQPHGPFAYFTRYREGGQHPLVCRQPRDGGDETIMLDGDKEAAGHAFFQLGGADHSPNHRLLAWGSDVKGSEYFTIRIRDLESGQDLADAVPHTSGGVVWLNDNSGFYYVELDENHRPVRVRRHLIGTDPAQDEAIYEEKDPGFFVKLGVTQSDAFVLIEASDHETSEVWLLDRSDDSAAPRLIEARTPQLQYDVEHHGNSLILLTNADGAEDFKIMTAPVATPGRAHWKDLVPYRPGTMILSVVALARYLVRLERENANPRIVLREIESGREESIAFPEEAYSLAFSPGYEFDTDVIRYHYSSMTTPTEVTDYNLRTGERTLRKRQEVPSGHNPADYVTRRLFAIAPDGEQVPISILHRREVVLDGSAPCLLYGYGSYGMSMPASFRTSILSLVDRGFLYAIAHIRGGTEKGWRWYLDGKREKKTNTFKDFIASGEALIEAGYTSRGRIVAHGGSAGGMLMGAVANMAPELFAGIVAEVPFVDVLNTMLDADLPLTPPEWPEWGNPASDETAFHTILSYSPYDNIKSQVYPAILALAGLTDPRVTYWEPAKWVARLRATMTGGGPILLRLNMDAGHGGAAGRFDRLEEVALAYAFAIKCIEGFHA</sequence>
<gene>
    <name evidence="7" type="ORF">SAMN02927923_00464</name>
</gene>
<evidence type="ECO:0000313" key="8">
    <source>
        <dbReference type="Proteomes" id="UP000199569"/>
    </source>
</evidence>
<dbReference type="Pfam" id="PF02897">
    <property type="entry name" value="Peptidase_S9_N"/>
    <property type="match status" value="1"/>
</dbReference>
<feature type="domain" description="Peptidase S9 prolyl oligopeptidase catalytic" evidence="5">
    <location>
        <begin position="504"/>
        <end position="719"/>
    </location>
</feature>
<evidence type="ECO:0000259" key="6">
    <source>
        <dbReference type="Pfam" id="PF02897"/>
    </source>
</evidence>
<keyword evidence="4" id="KW-0720">Serine protease</keyword>
<accession>A0A1G5C6F9</accession>
<dbReference type="SUPFAM" id="SSF50993">
    <property type="entry name" value="Peptidase/esterase 'gauge' domain"/>
    <property type="match status" value="1"/>
</dbReference>
<keyword evidence="2" id="KW-0645">Protease</keyword>
<dbReference type="GO" id="GO:0004252">
    <property type="term" value="F:serine-type endopeptidase activity"/>
    <property type="evidence" value="ECO:0007669"/>
    <property type="project" value="InterPro"/>
</dbReference>
<keyword evidence="8" id="KW-1185">Reference proteome</keyword>
<dbReference type="InterPro" id="IPR051543">
    <property type="entry name" value="Serine_Peptidase_S9A"/>
</dbReference>
<dbReference type="InterPro" id="IPR001375">
    <property type="entry name" value="Peptidase_S9_cat"/>
</dbReference>
<dbReference type="Gene3D" id="2.130.10.120">
    <property type="entry name" value="Prolyl oligopeptidase, N-terminal domain"/>
    <property type="match status" value="1"/>
</dbReference>
<reference evidence="8" key="1">
    <citation type="submission" date="2016-10" db="EMBL/GenBank/DDBJ databases">
        <authorList>
            <person name="Varghese N."/>
            <person name="Submissions S."/>
        </authorList>
    </citation>
    <scope>NUCLEOTIDE SEQUENCE [LARGE SCALE GENOMIC DNA]</scope>
    <source>
        <strain evidence="8">CGMCC 1.7666</strain>
    </source>
</reference>
<evidence type="ECO:0000256" key="1">
    <source>
        <dbReference type="ARBA" id="ARBA00005228"/>
    </source>
</evidence>
<keyword evidence="3" id="KW-0378">Hydrolase</keyword>
<dbReference type="AlphaFoldDB" id="A0A1G5C6F9"/>
<dbReference type="InterPro" id="IPR002470">
    <property type="entry name" value="Peptidase_S9A"/>
</dbReference>
<comment type="similarity">
    <text evidence="1">Belongs to the peptidase S9A family.</text>
</comment>
<evidence type="ECO:0000256" key="4">
    <source>
        <dbReference type="ARBA" id="ARBA00022825"/>
    </source>
</evidence>
<dbReference type="InterPro" id="IPR023302">
    <property type="entry name" value="Pept_S9A_N"/>
</dbReference>
<name>A0A1G5C6F9_9HYPH</name>
<feature type="domain" description="Peptidase S9A N-terminal" evidence="6">
    <location>
        <begin position="40"/>
        <end position="444"/>
    </location>
</feature>
<dbReference type="SUPFAM" id="SSF53474">
    <property type="entry name" value="alpha/beta-Hydrolases"/>
    <property type="match status" value="1"/>
</dbReference>
<dbReference type="PRINTS" id="PR00862">
    <property type="entry name" value="PROLIGOPTASE"/>
</dbReference>
<dbReference type="PANTHER" id="PTHR11757:SF19">
    <property type="entry name" value="PROLYL ENDOPEPTIDASE-LIKE"/>
    <property type="match status" value="1"/>
</dbReference>
<protein>
    <submittedName>
        <fullName evidence="7">Oligopeptidase B</fullName>
    </submittedName>
</protein>
<dbReference type="Gene3D" id="3.40.50.1820">
    <property type="entry name" value="alpha/beta hydrolase"/>
    <property type="match status" value="1"/>
</dbReference>
<dbReference type="Pfam" id="PF00326">
    <property type="entry name" value="Peptidase_S9"/>
    <property type="match status" value="1"/>
</dbReference>